<feature type="domain" description="CD-NTase associated protein 4-like DNA endonuclease" evidence="1">
    <location>
        <begin position="55"/>
        <end position="193"/>
    </location>
</feature>
<dbReference type="GO" id="GO:0004518">
    <property type="term" value="F:nuclease activity"/>
    <property type="evidence" value="ECO:0007669"/>
    <property type="project" value="InterPro"/>
</dbReference>
<proteinExistence type="predicted"/>
<dbReference type="EMBL" id="CAATHU010000024">
    <property type="protein sequence ID" value="VNQ31237.1"/>
    <property type="molecule type" value="Genomic_DNA"/>
</dbReference>
<gene>
    <name evidence="2" type="ORF">SAMEA2341614_02023</name>
</gene>
<dbReference type="Pfam" id="PF14130">
    <property type="entry name" value="Cap4_nuclease"/>
    <property type="match status" value="1"/>
</dbReference>
<accession>A0A4J2BKA1</accession>
<sequence>MIMSENLKNYFDNLYAKDRNNMLSVDFNQSIDKIHVSINNDDLEDILLEEKTSDDGGIIAMTGFYYQMMVSVLYLGEVFQGKWDGMFLDHHQDIVLFNNSQKIVKFVQVKTKQSNFSEYDYKISQSWIPKLFKTGYNIKALKEYTLEFEIVSNCHYSDKNKYSLLPFYSSGNLQPCDDNEVVKKVIKYFSKSVIESIRAMLDKRKILSKSPKKDSMLVGNI</sequence>
<organism evidence="2">
    <name type="scientific">Streptococcus pneumoniae</name>
    <dbReference type="NCBI Taxonomy" id="1313"/>
    <lineage>
        <taxon>Bacteria</taxon>
        <taxon>Bacillati</taxon>
        <taxon>Bacillota</taxon>
        <taxon>Bacilli</taxon>
        <taxon>Lactobacillales</taxon>
        <taxon>Streptococcaceae</taxon>
        <taxon>Streptococcus</taxon>
    </lineage>
</organism>
<evidence type="ECO:0000313" key="2">
    <source>
        <dbReference type="EMBL" id="VNQ31237.1"/>
    </source>
</evidence>
<dbReference type="AlphaFoldDB" id="A0A4J2BKA1"/>
<name>A0A4J2BKA1_STREE</name>
<dbReference type="InterPro" id="IPR025382">
    <property type="entry name" value="Cap4-like_endonuclease_dom"/>
</dbReference>
<reference evidence="2" key="1">
    <citation type="submission" date="2019-04" db="EMBL/GenBank/DDBJ databases">
        <authorList>
            <consortium name="Pathogen Informatics"/>
        </authorList>
    </citation>
    <scope>NUCLEOTIDE SEQUENCE</scope>
    <source>
        <strain evidence="2">GPSC176</strain>
    </source>
</reference>
<evidence type="ECO:0000259" key="1">
    <source>
        <dbReference type="Pfam" id="PF14130"/>
    </source>
</evidence>
<protein>
    <recommendedName>
        <fullName evidence="1">CD-NTase associated protein 4-like DNA endonuclease domain-containing protein</fullName>
    </recommendedName>
</protein>